<comment type="caution">
    <text evidence="1">The sequence shown here is derived from an EMBL/GenBank/DDBJ whole genome shotgun (WGS) entry which is preliminary data.</text>
</comment>
<evidence type="ECO:0000313" key="1">
    <source>
        <dbReference type="EMBL" id="GBN67835.1"/>
    </source>
</evidence>
<protein>
    <submittedName>
        <fullName evidence="1">Uncharacterized protein</fullName>
    </submittedName>
</protein>
<dbReference type="EMBL" id="BGPR01015055">
    <property type="protein sequence ID" value="GBN67835.1"/>
    <property type="molecule type" value="Genomic_DNA"/>
</dbReference>
<accession>A0A4Y2QXG2</accession>
<gene>
    <name evidence="1" type="ORF">AVEN_113738_1</name>
</gene>
<sequence length="107" mass="12290">MDGFAVKKNQFLSNQVNDLAGTINQHSVVKTFCQAPMLDWFYAPPGCWGDIAFFSTLTAGRSDVSQPQHQSPELDPDQNEGEAEYISMRKLWTSLLLFFFYLFRKMQ</sequence>
<dbReference type="Proteomes" id="UP000499080">
    <property type="component" value="Unassembled WGS sequence"/>
</dbReference>
<proteinExistence type="predicted"/>
<evidence type="ECO:0000313" key="2">
    <source>
        <dbReference type="Proteomes" id="UP000499080"/>
    </source>
</evidence>
<dbReference type="AlphaFoldDB" id="A0A4Y2QXG2"/>
<reference evidence="1 2" key="1">
    <citation type="journal article" date="2019" name="Sci. Rep.">
        <title>Orb-weaving spider Araneus ventricosus genome elucidates the spidroin gene catalogue.</title>
        <authorList>
            <person name="Kono N."/>
            <person name="Nakamura H."/>
            <person name="Ohtoshi R."/>
            <person name="Moran D.A.P."/>
            <person name="Shinohara A."/>
            <person name="Yoshida Y."/>
            <person name="Fujiwara M."/>
            <person name="Mori M."/>
            <person name="Tomita M."/>
            <person name="Arakawa K."/>
        </authorList>
    </citation>
    <scope>NUCLEOTIDE SEQUENCE [LARGE SCALE GENOMIC DNA]</scope>
</reference>
<name>A0A4Y2QXG2_ARAVE</name>
<keyword evidence="2" id="KW-1185">Reference proteome</keyword>
<organism evidence="1 2">
    <name type="scientific">Araneus ventricosus</name>
    <name type="common">Orbweaver spider</name>
    <name type="synonym">Epeira ventricosa</name>
    <dbReference type="NCBI Taxonomy" id="182803"/>
    <lineage>
        <taxon>Eukaryota</taxon>
        <taxon>Metazoa</taxon>
        <taxon>Ecdysozoa</taxon>
        <taxon>Arthropoda</taxon>
        <taxon>Chelicerata</taxon>
        <taxon>Arachnida</taxon>
        <taxon>Araneae</taxon>
        <taxon>Araneomorphae</taxon>
        <taxon>Entelegynae</taxon>
        <taxon>Araneoidea</taxon>
        <taxon>Araneidae</taxon>
        <taxon>Araneus</taxon>
    </lineage>
</organism>